<keyword evidence="1" id="KW-0812">Transmembrane</keyword>
<evidence type="ECO:0000313" key="2">
    <source>
        <dbReference type="EMBL" id="PYF75107.1"/>
    </source>
</evidence>
<proteinExistence type="predicted"/>
<reference evidence="2 3" key="1">
    <citation type="submission" date="2018-06" db="EMBL/GenBank/DDBJ databases">
        <title>Genomic Encyclopedia of Archaeal and Bacterial Type Strains, Phase II (KMG-II): from individual species to whole genera.</title>
        <authorList>
            <person name="Goeker M."/>
        </authorList>
    </citation>
    <scope>NUCLEOTIDE SEQUENCE [LARGE SCALE GENOMIC DNA]</scope>
    <source>
        <strain evidence="2 3">DSM 27372</strain>
    </source>
</reference>
<keyword evidence="3" id="KW-1185">Reference proteome</keyword>
<comment type="caution">
    <text evidence="2">The sequence shown here is derived from an EMBL/GenBank/DDBJ whole genome shotgun (WGS) entry which is preliminary data.</text>
</comment>
<sequence>MEKELLIRLQQLEQKHRKLKFAFITCLGFAFIGIAGLSFKKEDKFDIIRAKGIVIEDSLGKDRILIGAPIPFSKDRVRTDTALVRKYWSAKMYKKNPDQYMKWYRNYVHSAVGVVVMNENGFDRVQFGEKLSDPNVGHRIFEFSGISWNDSMGLELGGAGVNSSADGKARAVVGLDDSEGEAVHLMAGDNNTKGLFIKGKHGELMIGMAKPDTQFFKSKENFTGVKYFDKTGKLVWEQQMMKPDSMTKKNR</sequence>
<keyword evidence="1" id="KW-0472">Membrane</keyword>
<dbReference type="RefSeq" id="WP_110830151.1">
    <property type="nucleotide sequence ID" value="NZ_QKLU01000003.1"/>
</dbReference>
<feature type="transmembrane region" description="Helical" evidence="1">
    <location>
        <begin position="21"/>
        <end position="39"/>
    </location>
</feature>
<evidence type="ECO:0000256" key="1">
    <source>
        <dbReference type="SAM" id="Phobius"/>
    </source>
</evidence>
<gene>
    <name evidence="2" type="ORF">B0O44_103554</name>
</gene>
<organism evidence="2 3">
    <name type="scientific">Pedobacter nutrimenti</name>
    <dbReference type="NCBI Taxonomy" id="1241337"/>
    <lineage>
        <taxon>Bacteria</taxon>
        <taxon>Pseudomonadati</taxon>
        <taxon>Bacteroidota</taxon>
        <taxon>Sphingobacteriia</taxon>
        <taxon>Sphingobacteriales</taxon>
        <taxon>Sphingobacteriaceae</taxon>
        <taxon>Pedobacter</taxon>
    </lineage>
</organism>
<evidence type="ECO:0000313" key="3">
    <source>
        <dbReference type="Proteomes" id="UP000248198"/>
    </source>
</evidence>
<dbReference type="EMBL" id="QKLU01000003">
    <property type="protein sequence ID" value="PYF75107.1"/>
    <property type="molecule type" value="Genomic_DNA"/>
</dbReference>
<protein>
    <submittedName>
        <fullName evidence="2">Uncharacterized protein</fullName>
    </submittedName>
</protein>
<dbReference type="AlphaFoldDB" id="A0A318UIG8"/>
<name>A0A318UIG8_9SPHI</name>
<keyword evidence="1" id="KW-1133">Transmembrane helix</keyword>
<accession>A0A318UIG8</accession>
<dbReference type="OrthoDB" id="1349101at2"/>
<dbReference type="Proteomes" id="UP000248198">
    <property type="component" value="Unassembled WGS sequence"/>
</dbReference>